<evidence type="ECO:0008006" key="3">
    <source>
        <dbReference type="Google" id="ProtNLM"/>
    </source>
</evidence>
<dbReference type="RefSeq" id="WP_143559647.1">
    <property type="nucleotide sequence ID" value="NZ_NBBI01000004.1"/>
</dbReference>
<proteinExistence type="predicted"/>
<gene>
    <name evidence="1" type="ORF">SPDO_23140</name>
</gene>
<dbReference type="OrthoDB" id="7448000at2"/>
<reference evidence="1 2" key="1">
    <citation type="submission" date="2017-03" db="EMBL/GenBank/DDBJ databases">
        <title>Genome sequence of Sphingomonas dokdonensis DSM 21029.</title>
        <authorList>
            <person name="Poehlein A."/>
            <person name="Wuebbeler J.H."/>
            <person name="Steinbuechel A."/>
            <person name="Daniel R."/>
        </authorList>
    </citation>
    <scope>NUCLEOTIDE SEQUENCE [LARGE SCALE GENOMIC DNA]</scope>
    <source>
        <strain evidence="1 2">DSM 21029</strain>
    </source>
</reference>
<accession>A0A245ZHV5</accession>
<protein>
    <recommendedName>
        <fullName evidence="3">Lipoprotein</fullName>
    </recommendedName>
</protein>
<evidence type="ECO:0000313" key="2">
    <source>
        <dbReference type="Proteomes" id="UP000197290"/>
    </source>
</evidence>
<dbReference type="Proteomes" id="UP000197290">
    <property type="component" value="Unassembled WGS sequence"/>
</dbReference>
<evidence type="ECO:0000313" key="1">
    <source>
        <dbReference type="EMBL" id="OWK29329.1"/>
    </source>
</evidence>
<keyword evidence="2" id="KW-1185">Reference proteome</keyword>
<comment type="caution">
    <text evidence="1">The sequence shown here is derived from an EMBL/GenBank/DDBJ whole genome shotgun (WGS) entry which is preliminary data.</text>
</comment>
<organism evidence="1 2">
    <name type="scientific">Sphingomonas dokdonensis</name>
    <dbReference type="NCBI Taxonomy" id="344880"/>
    <lineage>
        <taxon>Bacteria</taxon>
        <taxon>Pseudomonadati</taxon>
        <taxon>Pseudomonadota</taxon>
        <taxon>Alphaproteobacteria</taxon>
        <taxon>Sphingomonadales</taxon>
        <taxon>Sphingomonadaceae</taxon>
        <taxon>Sphingomonas</taxon>
    </lineage>
</organism>
<dbReference type="PROSITE" id="PS51257">
    <property type="entry name" value="PROKAR_LIPOPROTEIN"/>
    <property type="match status" value="1"/>
</dbReference>
<sequence length="166" mass="17139">MRRAGRAIILGLLLAACGRAEREASIPDDGAGLALEKAAVAAGIVADPRHLDPVGAYASATDRVCIVRQDGALQIGASIDYGDRQSCVARGAASGRETLKLDFGEACSFEARFDGERIAFPATLPSGCDRRCTGRATMTALSASRLSSADAEARAMRGPDGEPLCG</sequence>
<dbReference type="AlphaFoldDB" id="A0A245ZHV5"/>
<dbReference type="EMBL" id="NBBI01000004">
    <property type="protein sequence ID" value="OWK29329.1"/>
    <property type="molecule type" value="Genomic_DNA"/>
</dbReference>
<name>A0A245ZHV5_9SPHN</name>